<dbReference type="OrthoDB" id="5245117at2759"/>
<accession>A0A553HLF5</accession>
<dbReference type="AlphaFoldDB" id="A0A553HLF5"/>
<reference evidence="3" key="1">
    <citation type="submission" date="2019-06" db="EMBL/GenBank/DDBJ databases">
        <title>Draft genome sequence of the griseofulvin-producing fungus Xylaria cubensis strain G536.</title>
        <authorList>
            <person name="Mead M.E."/>
            <person name="Raja H.A."/>
            <person name="Steenwyk J.L."/>
            <person name="Knowles S.L."/>
            <person name="Oberlies N.H."/>
            <person name="Rokas A."/>
        </authorList>
    </citation>
    <scope>NUCLEOTIDE SEQUENCE [LARGE SCALE GENOMIC DNA]</scope>
    <source>
        <strain evidence="3">G536</strain>
    </source>
</reference>
<name>A0A553HLF5_9PEZI</name>
<feature type="region of interest" description="Disordered" evidence="1">
    <location>
        <begin position="677"/>
        <end position="712"/>
    </location>
</feature>
<evidence type="ECO:0000256" key="1">
    <source>
        <dbReference type="SAM" id="MobiDB-lite"/>
    </source>
</evidence>
<gene>
    <name evidence="2" type="ORF">FHL15_010361</name>
</gene>
<feature type="compositionally biased region" description="Basic and acidic residues" evidence="1">
    <location>
        <begin position="221"/>
        <end position="232"/>
    </location>
</feature>
<evidence type="ECO:0000313" key="3">
    <source>
        <dbReference type="Proteomes" id="UP000319160"/>
    </source>
</evidence>
<organism evidence="2 3">
    <name type="scientific">Xylaria flabelliformis</name>
    <dbReference type="NCBI Taxonomy" id="2512241"/>
    <lineage>
        <taxon>Eukaryota</taxon>
        <taxon>Fungi</taxon>
        <taxon>Dikarya</taxon>
        <taxon>Ascomycota</taxon>
        <taxon>Pezizomycotina</taxon>
        <taxon>Sordariomycetes</taxon>
        <taxon>Xylariomycetidae</taxon>
        <taxon>Xylariales</taxon>
        <taxon>Xylariaceae</taxon>
        <taxon>Xylaria</taxon>
    </lineage>
</organism>
<feature type="region of interest" description="Disordered" evidence="1">
    <location>
        <begin position="1"/>
        <end position="282"/>
    </location>
</feature>
<evidence type="ECO:0000313" key="2">
    <source>
        <dbReference type="EMBL" id="TRX88791.1"/>
    </source>
</evidence>
<feature type="compositionally biased region" description="Basic residues" evidence="1">
    <location>
        <begin position="148"/>
        <end position="157"/>
    </location>
</feature>
<sequence>MNSDEERPVIVRKALGRPRKGVSNGRVGRPRLRDSIPYQARGLRAPKTKIVEPPTQVQTRLRAGAAPKEYKLSLRPRDSARQNDEDDDEVDNRRKAKAKGKGKAKDKGKGRPKAKQQSRRKSPRRKDEQSDSDEDSDPFDDSDDQPRRRLPRNRNRNRSSVERRPSGWSIDDDNMSIGNDGPGIQDDDMDTDQEDFGYNIPDGDDDDFPFIAETPAHRHREVVAETPAKRGLSDSPDLSAPRPKRQALAAYRPFDLEDIGESSSRGGQTKGEPSSLGEPRQDLDRTILQYPLRVLELGRLRIRGFYPSAEKSYLDEQTIRGSYWDRDTENEFNLLWRRDEHDSRFEQGPRGDSDELELWKMVLIRYRSILPDLFTYGLKLGEDCYEAPESIMLSSKASYMLQTICAHPIWARDLDMLRFVLQTAVKLSIRDHCEPLAPPLNLSDVEDLVLDNVTEDKKEMFFGMVQYRVWAGNKKGAGPELWSLYEELEKQFQPSPAKSKVEAILFILTIDVMSGVLRALEHLDPFIYTQRPAKYVEAFRDYHGVFLAGVEPQDNRQLIAVKWELELQALRDEEIRSVMEISQDYLYDVPHRSRKHDDIVPLYHHEPMLDEDTLSALTGTVKDPKRCTLSRLDRMNDHRARALGDFRDRLREAFSHDAVDAGDDDDLDMPAPLEAECPEEFSGADGPGEFSGADGPGEFSEADAPEDKASEQTQVPMDLSQFTEGLHIPVPFGGILSKDVLGDANALMNPIRPPYQENSWGAVVPLQRQVLLVSIENRRDLAQPNLKRIAFTRKIRDRLFVGEGIEEADMKFDSERARGDDL</sequence>
<feature type="compositionally biased region" description="Acidic residues" evidence="1">
    <location>
        <begin position="130"/>
        <end position="143"/>
    </location>
</feature>
<dbReference type="EMBL" id="VFLP01000080">
    <property type="protein sequence ID" value="TRX88791.1"/>
    <property type="molecule type" value="Genomic_DNA"/>
</dbReference>
<keyword evidence="3" id="KW-1185">Reference proteome</keyword>
<feature type="compositionally biased region" description="Basic residues" evidence="1">
    <location>
        <begin position="110"/>
        <end position="124"/>
    </location>
</feature>
<protein>
    <submittedName>
        <fullName evidence="2">Uncharacterized protein</fullName>
    </submittedName>
</protein>
<comment type="caution">
    <text evidence="2">The sequence shown here is derived from an EMBL/GenBank/DDBJ whole genome shotgun (WGS) entry which is preliminary data.</text>
</comment>
<dbReference type="Proteomes" id="UP000319160">
    <property type="component" value="Unassembled WGS sequence"/>
</dbReference>
<feature type="compositionally biased region" description="Acidic residues" evidence="1">
    <location>
        <begin position="185"/>
        <end position="195"/>
    </location>
</feature>
<feature type="compositionally biased region" description="Basic and acidic residues" evidence="1">
    <location>
        <begin position="68"/>
        <end position="83"/>
    </location>
</feature>
<proteinExistence type="predicted"/>